<evidence type="ECO:0000313" key="6">
    <source>
        <dbReference type="EMBL" id="ORX96959.1"/>
    </source>
</evidence>
<dbReference type="Gene3D" id="4.10.240.10">
    <property type="entry name" value="Zn(2)-C6 fungal-type DNA-binding domain"/>
    <property type="match status" value="2"/>
</dbReference>
<evidence type="ECO:0000256" key="2">
    <source>
        <dbReference type="ARBA" id="ARBA00022723"/>
    </source>
</evidence>
<dbReference type="Pfam" id="PF00172">
    <property type="entry name" value="Zn_clus"/>
    <property type="match status" value="2"/>
</dbReference>
<feature type="domain" description="Zn(2)-C6 fungal-type" evidence="5">
    <location>
        <begin position="99"/>
        <end position="130"/>
    </location>
</feature>
<dbReference type="OrthoDB" id="4337792at2759"/>
<dbReference type="PROSITE" id="PS50048">
    <property type="entry name" value="ZN2_CY6_FUNGAL_2"/>
    <property type="match status" value="2"/>
</dbReference>
<dbReference type="SMART" id="SM00906">
    <property type="entry name" value="Fungal_trans"/>
    <property type="match status" value="1"/>
</dbReference>
<dbReference type="AlphaFoldDB" id="A0A1Y1YG59"/>
<dbReference type="CDD" id="cd12148">
    <property type="entry name" value="fungal_TF_MHR"/>
    <property type="match status" value="1"/>
</dbReference>
<dbReference type="GO" id="GO:0008270">
    <property type="term" value="F:zinc ion binding"/>
    <property type="evidence" value="ECO:0007669"/>
    <property type="project" value="InterPro"/>
</dbReference>
<comment type="subcellular location">
    <subcellularLocation>
        <location evidence="1">Nucleus</location>
    </subcellularLocation>
</comment>
<comment type="caution">
    <text evidence="6">The sequence shown here is derived from an EMBL/GenBank/DDBJ whole genome shotgun (WGS) entry which is preliminary data.</text>
</comment>
<evidence type="ECO:0000256" key="3">
    <source>
        <dbReference type="ARBA" id="ARBA00023242"/>
    </source>
</evidence>
<evidence type="ECO:0000259" key="5">
    <source>
        <dbReference type="PROSITE" id="PS50048"/>
    </source>
</evidence>
<feature type="compositionally biased region" description="Polar residues" evidence="4">
    <location>
        <begin position="55"/>
        <end position="83"/>
    </location>
</feature>
<gene>
    <name evidence="6" type="ORF">BCR34DRAFT_619533</name>
</gene>
<dbReference type="Pfam" id="PF04082">
    <property type="entry name" value="Fungal_trans"/>
    <property type="match status" value="1"/>
</dbReference>
<reference evidence="6 7" key="1">
    <citation type="submission" date="2016-07" db="EMBL/GenBank/DDBJ databases">
        <title>Pervasive Adenine N6-methylation of Active Genes in Fungi.</title>
        <authorList>
            <consortium name="DOE Joint Genome Institute"/>
            <person name="Mondo S.J."/>
            <person name="Dannebaum R.O."/>
            <person name="Kuo R.C."/>
            <person name="Labutti K."/>
            <person name="Haridas S."/>
            <person name="Kuo A."/>
            <person name="Salamov A."/>
            <person name="Ahrendt S.R."/>
            <person name="Lipzen A."/>
            <person name="Sullivan W."/>
            <person name="Andreopoulos W.B."/>
            <person name="Clum A."/>
            <person name="Lindquist E."/>
            <person name="Daum C."/>
            <person name="Ramamoorthy G.K."/>
            <person name="Gryganskyi A."/>
            <person name="Culley D."/>
            <person name="Magnuson J.K."/>
            <person name="James T.Y."/>
            <person name="O'Malley M.A."/>
            <person name="Stajich J.E."/>
            <person name="Spatafora J.W."/>
            <person name="Visel A."/>
            <person name="Grigoriev I.V."/>
        </authorList>
    </citation>
    <scope>NUCLEOTIDE SEQUENCE [LARGE SCALE GENOMIC DNA]</scope>
    <source>
        <strain evidence="6 7">CBS 115471</strain>
    </source>
</reference>
<dbReference type="EMBL" id="MCFA01000244">
    <property type="protein sequence ID" value="ORX96959.1"/>
    <property type="molecule type" value="Genomic_DNA"/>
</dbReference>
<name>A0A1Y1YG59_9PLEO</name>
<dbReference type="Proteomes" id="UP000193144">
    <property type="component" value="Unassembled WGS sequence"/>
</dbReference>
<dbReference type="PANTHER" id="PTHR31001:SF58">
    <property type="entry name" value="ZN(II)2CYS6 TRANSCRIPTION FACTOR (EUROFUNG)"/>
    <property type="match status" value="1"/>
</dbReference>
<dbReference type="GO" id="GO:0003677">
    <property type="term" value="F:DNA binding"/>
    <property type="evidence" value="ECO:0007669"/>
    <property type="project" value="InterPro"/>
</dbReference>
<dbReference type="STRING" id="1231657.A0A1Y1YG59"/>
<sequence length="623" mass="70134">MRIRHIETCHWCRESKRRCDKAKPTCSRCSRAGISCSFETLSGRTLPLRGDGSSPEVSSPDLQSFSQSTPLDTSPSGSFNGATTPLEKVKRKRNRGCLSCTRCHRLKVKCDKKSPCSRCSSAGIIINCRYTHQEHTSSRSACPADPVTSAGESIEAVLSTWFWRRQSSTHFRTLISRIESLAQPGTSHFELALQTHAKMHATEDLVLPGNFPLGSPQALKYSSLETVIALVKTSKPHHQSYIEHYLRSYQPIYPILDVDSFLEDIADFWKETTPRNLSWLSQFLMVLGLGSFASKREPEPATEFFFASEACLAKTPFLFRPNIMVLRTVCLTIVAKQVANATCWALDSCWSLTGLIVRVAMMLGLDQNREPSAPSQISDMQKEMSHRHCLWTVVIYFDIQMSMITGMPSALPQGPAGFDQGYGSTMNKWDWILSESLPVISHALSRANSNVDEMTYDEVLRYDREIRRLMHNLVPVDGEQLLRLSLDIFFRRILMVIHRCHALHPNAPTQYSISYWSSLECSLALLVHHRALCDDPALPNDIGFVSRFFVMDFFAAALTICIHLHWKDAPLSATATPEGLIPPRQTILDTIRSCQSIWARDENKSACLHTGCRILESSLSHFD</sequence>
<dbReference type="InterPro" id="IPR001138">
    <property type="entry name" value="Zn2Cys6_DnaBD"/>
</dbReference>
<keyword evidence="2" id="KW-0479">Metal-binding</keyword>
<dbReference type="CDD" id="cd00067">
    <property type="entry name" value="GAL4"/>
    <property type="match status" value="2"/>
</dbReference>
<dbReference type="GO" id="GO:0005634">
    <property type="term" value="C:nucleus"/>
    <property type="evidence" value="ECO:0007669"/>
    <property type="project" value="UniProtKB-SubCell"/>
</dbReference>
<accession>A0A1Y1YG59</accession>
<dbReference type="PROSITE" id="PS00463">
    <property type="entry name" value="ZN2_CY6_FUNGAL_1"/>
    <property type="match status" value="2"/>
</dbReference>
<proteinExistence type="predicted"/>
<protein>
    <recommendedName>
        <fullName evidence="5">Zn(2)-C6 fungal-type domain-containing protein</fullName>
    </recommendedName>
</protein>
<dbReference type="SUPFAM" id="SSF57701">
    <property type="entry name" value="Zn2/Cys6 DNA-binding domain"/>
    <property type="match status" value="2"/>
</dbReference>
<dbReference type="InterPro" id="IPR036864">
    <property type="entry name" value="Zn2-C6_fun-type_DNA-bd_sf"/>
</dbReference>
<dbReference type="InterPro" id="IPR050613">
    <property type="entry name" value="Sec_Metabolite_Reg"/>
</dbReference>
<dbReference type="GO" id="GO:0006351">
    <property type="term" value="P:DNA-templated transcription"/>
    <property type="evidence" value="ECO:0007669"/>
    <property type="project" value="InterPro"/>
</dbReference>
<feature type="domain" description="Zn(2)-C6 fungal-type" evidence="5">
    <location>
        <begin position="8"/>
        <end position="38"/>
    </location>
</feature>
<dbReference type="InterPro" id="IPR007219">
    <property type="entry name" value="XnlR_reg_dom"/>
</dbReference>
<keyword evidence="3" id="KW-0539">Nucleus</keyword>
<dbReference type="SMART" id="SM00066">
    <property type="entry name" value="GAL4"/>
    <property type="match status" value="2"/>
</dbReference>
<evidence type="ECO:0000313" key="7">
    <source>
        <dbReference type="Proteomes" id="UP000193144"/>
    </source>
</evidence>
<evidence type="ECO:0000256" key="1">
    <source>
        <dbReference type="ARBA" id="ARBA00004123"/>
    </source>
</evidence>
<organism evidence="6 7">
    <name type="scientific">Clohesyomyces aquaticus</name>
    <dbReference type="NCBI Taxonomy" id="1231657"/>
    <lineage>
        <taxon>Eukaryota</taxon>
        <taxon>Fungi</taxon>
        <taxon>Dikarya</taxon>
        <taxon>Ascomycota</taxon>
        <taxon>Pezizomycotina</taxon>
        <taxon>Dothideomycetes</taxon>
        <taxon>Pleosporomycetidae</taxon>
        <taxon>Pleosporales</taxon>
        <taxon>Lindgomycetaceae</taxon>
        <taxon>Clohesyomyces</taxon>
    </lineage>
</organism>
<feature type="region of interest" description="Disordered" evidence="4">
    <location>
        <begin position="47"/>
        <end position="85"/>
    </location>
</feature>
<keyword evidence="7" id="KW-1185">Reference proteome</keyword>
<dbReference type="GO" id="GO:0000981">
    <property type="term" value="F:DNA-binding transcription factor activity, RNA polymerase II-specific"/>
    <property type="evidence" value="ECO:0007669"/>
    <property type="project" value="InterPro"/>
</dbReference>
<dbReference type="PANTHER" id="PTHR31001">
    <property type="entry name" value="UNCHARACTERIZED TRANSCRIPTIONAL REGULATORY PROTEIN"/>
    <property type="match status" value="1"/>
</dbReference>
<evidence type="ECO:0000256" key="4">
    <source>
        <dbReference type="SAM" id="MobiDB-lite"/>
    </source>
</evidence>